<reference evidence="1 2" key="1">
    <citation type="submission" date="2017-06" db="EMBL/GenBank/DDBJ databases">
        <authorList>
            <person name="Kim H.J."/>
            <person name="Triplett B.A."/>
        </authorList>
    </citation>
    <scope>NUCLEOTIDE SEQUENCE [LARGE SCALE GENOMIC DNA]</scope>
    <source>
        <strain evidence="1 2">DSM 8800</strain>
    </source>
</reference>
<protein>
    <submittedName>
        <fullName evidence="1">Uncharacterized protein</fullName>
    </submittedName>
</protein>
<dbReference type="RefSeq" id="WP_089385554.1">
    <property type="nucleotide sequence ID" value="NZ_FZNQ01000017.1"/>
</dbReference>
<evidence type="ECO:0000313" key="2">
    <source>
        <dbReference type="Proteomes" id="UP000198397"/>
    </source>
</evidence>
<proteinExistence type="predicted"/>
<dbReference type="AlphaFoldDB" id="A0A238XH51"/>
<sequence length="214" mass="24848">MKRENGNQNSNSIKEDKPKNKVAKLLLEYEIEKSFGDKLVELWTANHENRESLRSLEDRFNKRLLEESVNEAGMPVLDGEMSNVYRLLTDEDVSSGKRTEVRNRLEREGINVEQLENDFVTYQAIRSYLKEYRNATYEKTDENRVEKSVETIQRLKSRTTSVVETTFTQLNENGSISIGEFRVIIDINVYCQSCGTQYGAVELLKKKNCECKIK</sequence>
<gene>
    <name evidence="1" type="ORF">SAMN06264855_11752</name>
</gene>
<keyword evidence="2" id="KW-1185">Reference proteome</keyword>
<organism evidence="1 2">
    <name type="scientific">Halorubrum vacuolatum</name>
    <name type="common">Natronobacterium vacuolatum</name>
    <dbReference type="NCBI Taxonomy" id="63740"/>
    <lineage>
        <taxon>Archaea</taxon>
        <taxon>Methanobacteriati</taxon>
        <taxon>Methanobacteriota</taxon>
        <taxon>Stenosarchaea group</taxon>
        <taxon>Halobacteria</taxon>
        <taxon>Halobacteriales</taxon>
        <taxon>Haloferacaceae</taxon>
        <taxon>Halorubrum</taxon>
    </lineage>
</organism>
<dbReference type="EMBL" id="FZNQ01000017">
    <property type="protein sequence ID" value="SNR57823.1"/>
    <property type="molecule type" value="Genomic_DNA"/>
</dbReference>
<dbReference type="OrthoDB" id="304916at2157"/>
<name>A0A238XH51_HALVU</name>
<dbReference type="Pfam" id="PF21811">
    <property type="entry name" value="RdfA"/>
    <property type="match status" value="1"/>
</dbReference>
<dbReference type="Proteomes" id="UP000198397">
    <property type="component" value="Unassembled WGS sequence"/>
</dbReference>
<dbReference type="InterPro" id="IPR048925">
    <property type="entry name" value="RdfA"/>
</dbReference>
<evidence type="ECO:0000313" key="1">
    <source>
        <dbReference type="EMBL" id="SNR57823.1"/>
    </source>
</evidence>
<accession>A0A238XH51</accession>